<dbReference type="EC" id="2.4.2.31" evidence="10"/>
<dbReference type="AlphaFoldDB" id="A0A851KF00"/>
<feature type="signal peptide" evidence="10">
    <location>
        <begin position="1"/>
        <end position="24"/>
    </location>
</feature>
<comment type="caution">
    <text evidence="11">The sequence shown here is derived from an EMBL/GenBank/DDBJ whole genome shotgun (WGS) entry which is preliminary data.</text>
</comment>
<evidence type="ECO:0000256" key="8">
    <source>
        <dbReference type="ARBA" id="ARBA00023157"/>
    </source>
</evidence>
<evidence type="ECO:0000256" key="7">
    <source>
        <dbReference type="ARBA" id="ARBA00023027"/>
    </source>
</evidence>
<reference evidence="11" key="1">
    <citation type="submission" date="2019-09" db="EMBL/GenBank/DDBJ databases">
        <title>Bird 10,000 Genomes (B10K) Project - Family phase.</title>
        <authorList>
            <person name="Zhang G."/>
        </authorList>
    </citation>
    <scope>NUCLEOTIDE SEQUENCE</scope>
    <source>
        <strain evidence="11">OUT-0048</strain>
        <tissue evidence="11">Muscle</tissue>
    </source>
</reference>
<keyword evidence="8" id="KW-1015">Disulfide bond</keyword>
<keyword evidence="6 10" id="KW-0521">NADP</keyword>
<evidence type="ECO:0000256" key="6">
    <source>
        <dbReference type="ARBA" id="ARBA00022857"/>
    </source>
</evidence>
<proteinExistence type="inferred from homology"/>
<evidence type="ECO:0000313" key="11">
    <source>
        <dbReference type="EMBL" id="NXB88817.1"/>
    </source>
</evidence>
<gene>
    <name evidence="11" type="primary">Madprt</name>
    <name evidence="11" type="ORF">VIDCHA_R11752</name>
</gene>
<dbReference type="GO" id="GO:0005615">
    <property type="term" value="C:extracellular space"/>
    <property type="evidence" value="ECO:0007669"/>
    <property type="project" value="UniProtKB-ARBA"/>
</dbReference>
<dbReference type="SUPFAM" id="SSF56399">
    <property type="entry name" value="ADP-ribosylation"/>
    <property type="match status" value="1"/>
</dbReference>
<evidence type="ECO:0000313" key="12">
    <source>
        <dbReference type="Proteomes" id="UP000634236"/>
    </source>
</evidence>
<name>A0A851KF00_VIDCH</name>
<evidence type="ECO:0000256" key="2">
    <source>
        <dbReference type="ARBA" id="ARBA00022676"/>
    </source>
</evidence>
<dbReference type="GO" id="GO:0106274">
    <property type="term" value="F:NAD+-protein-arginine ADP-ribosyltransferase activity"/>
    <property type="evidence" value="ECO:0007669"/>
    <property type="project" value="UniProtKB-EC"/>
</dbReference>
<evidence type="ECO:0000256" key="4">
    <source>
        <dbReference type="ARBA" id="ARBA00022695"/>
    </source>
</evidence>
<feature type="non-terminal residue" evidence="11">
    <location>
        <position position="1"/>
    </location>
</feature>
<dbReference type="FunFam" id="3.90.176.10:FF:000001">
    <property type="entry name" value="NAD(P)(+)--arginine ADP-ribosyltransferase"/>
    <property type="match status" value="1"/>
</dbReference>
<comment type="similarity">
    <text evidence="1 10">Belongs to the Arg-specific ADP-ribosyltransferase family.</text>
</comment>
<evidence type="ECO:0000256" key="3">
    <source>
        <dbReference type="ARBA" id="ARBA00022679"/>
    </source>
</evidence>
<dbReference type="GO" id="GO:0016779">
    <property type="term" value="F:nucleotidyltransferase activity"/>
    <property type="evidence" value="ECO:0007669"/>
    <property type="project" value="UniProtKB-KW"/>
</dbReference>
<dbReference type="GO" id="GO:0003950">
    <property type="term" value="F:NAD+ poly-ADP-ribosyltransferase activity"/>
    <property type="evidence" value="ECO:0007669"/>
    <property type="project" value="UniProtKB-ARBA"/>
</dbReference>
<evidence type="ECO:0000256" key="10">
    <source>
        <dbReference type="RuleBase" id="RU361228"/>
    </source>
</evidence>
<dbReference type="GO" id="GO:0044194">
    <property type="term" value="C:cytolytic granule"/>
    <property type="evidence" value="ECO:0007669"/>
    <property type="project" value="UniProtKB-ARBA"/>
</dbReference>
<evidence type="ECO:0000256" key="5">
    <source>
        <dbReference type="ARBA" id="ARBA00022729"/>
    </source>
</evidence>
<dbReference type="PRINTS" id="PR00970">
    <property type="entry name" value="RIBTRNSFRASE"/>
</dbReference>
<dbReference type="Proteomes" id="UP000634236">
    <property type="component" value="Unassembled WGS sequence"/>
</dbReference>
<keyword evidence="3 10" id="KW-0808">Transferase</keyword>
<dbReference type="PANTHER" id="PTHR10339">
    <property type="entry name" value="ADP-RIBOSYLTRANSFERASE"/>
    <property type="match status" value="1"/>
</dbReference>
<dbReference type="PROSITE" id="PS51996">
    <property type="entry name" value="TR_MART"/>
    <property type="match status" value="1"/>
</dbReference>
<dbReference type="PROSITE" id="PS01291">
    <property type="entry name" value="ART"/>
    <property type="match status" value="1"/>
</dbReference>
<sequence>WPLSSMAPLAQTLALLAMAVATAAVEEVLMDMAQNSFDDQYQGCGPAMTAALPALNRSEFQKNHLFAEVWLKAAAEWQRRGSPVSPLSSPSQAIALMAYTMDDLYEEFNKAVRTAGSSSQEYRNNFHFKTLHFLLTDALETLRDTQGPGCHSLYRGVRGVRFEAEHGDIVRFGQFTSASQSKKTAQAFGIHTVFHVQTCHGVEIQEFSKYPGEKEVLIPPFETFEVISVRREEDRAWTQLHSSGTYSKYNCQWLRGDITGDSLGGW</sequence>
<organism evidence="11 12">
    <name type="scientific">Vidua chalybeata</name>
    <name type="common">Village indigobird</name>
    <dbReference type="NCBI Taxonomy" id="81927"/>
    <lineage>
        <taxon>Eukaryota</taxon>
        <taxon>Metazoa</taxon>
        <taxon>Chordata</taxon>
        <taxon>Craniata</taxon>
        <taxon>Vertebrata</taxon>
        <taxon>Euteleostomi</taxon>
        <taxon>Archelosauria</taxon>
        <taxon>Archosauria</taxon>
        <taxon>Dinosauria</taxon>
        <taxon>Saurischia</taxon>
        <taxon>Theropoda</taxon>
        <taxon>Coelurosauria</taxon>
        <taxon>Aves</taxon>
        <taxon>Neognathae</taxon>
        <taxon>Neoaves</taxon>
        <taxon>Telluraves</taxon>
        <taxon>Australaves</taxon>
        <taxon>Passeriformes</taxon>
        <taxon>Passeroidea</taxon>
        <taxon>Estrildidae</taxon>
        <taxon>Viduinae</taxon>
        <taxon>Vidua</taxon>
    </lineage>
</organism>
<dbReference type="InterPro" id="IPR000768">
    <property type="entry name" value="ART"/>
</dbReference>
<dbReference type="Gene3D" id="3.90.176.10">
    <property type="entry name" value="Toxin ADP-ribosyltransferase, Chain A, domain 1"/>
    <property type="match status" value="1"/>
</dbReference>
<feature type="non-terminal residue" evidence="11">
    <location>
        <position position="266"/>
    </location>
</feature>
<dbReference type="GO" id="GO:0046677">
    <property type="term" value="P:response to antibiotic"/>
    <property type="evidence" value="ECO:0007669"/>
    <property type="project" value="UniProtKB-ARBA"/>
</dbReference>
<keyword evidence="12" id="KW-1185">Reference proteome</keyword>
<keyword evidence="2 10" id="KW-0328">Glycosyltransferase</keyword>
<keyword evidence="4" id="KW-0548">Nucleotidyltransferase</keyword>
<accession>A0A851KF00</accession>
<keyword evidence="5 10" id="KW-0732">Signal</keyword>
<keyword evidence="7 10" id="KW-0520">NAD</keyword>
<comment type="catalytic activity">
    <reaction evidence="9 10">
        <text>L-arginyl-[protein] + NAD(+) = N(omega)-(ADP-D-ribosyl)-L-arginyl-[protein] + nicotinamide + H(+)</text>
        <dbReference type="Rhea" id="RHEA:19149"/>
        <dbReference type="Rhea" id="RHEA-COMP:10532"/>
        <dbReference type="Rhea" id="RHEA-COMP:15087"/>
        <dbReference type="ChEBI" id="CHEBI:15378"/>
        <dbReference type="ChEBI" id="CHEBI:17154"/>
        <dbReference type="ChEBI" id="CHEBI:29965"/>
        <dbReference type="ChEBI" id="CHEBI:57540"/>
        <dbReference type="ChEBI" id="CHEBI:142554"/>
        <dbReference type="EC" id="2.4.2.31"/>
    </reaction>
</comment>
<dbReference type="EMBL" id="WBNB01001339">
    <property type="protein sequence ID" value="NXB88817.1"/>
    <property type="molecule type" value="Genomic_DNA"/>
</dbReference>
<dbReference type="PANTHER" id="PTHR10339:SF19">
    <property type="entry name" value="GPI-LINKED NAD(P)(+)--ARGININE ADP-RIBOSYLTRANSFERASE 1"/>
    <property type="match status" value="1"/>
</dbReference>
<feature type="chain" id="PRO_5033096950" description="NAD(P)(+)--arginine ADP-ribosyltransferase" evidence="10">
    <location>
        <begin position="25"/>
        <end position="266"/>
    </location>
</feature>
<evidence type="ECO:0000256" key="1">
    <source>
        <dbReference type="ARBA" id="ARBA00009558"/>
    </source>
</evidence>
<dbReference type="InterPro" id="IPR050999">
    <property type="entry name" value="ADP-ribosyltransferase_ARG"/>
</dbReference>
<protein>
    <recommendedName>
        <fullName evidence="10">NAD(P)(+)--arginine ADP-ribosyltransferase</fullName>
        <ecNumber evidence="10">2.4.2.31</ecNumber>
    </recommendedName>
    <alternativeName>
        <fullName evidence="10">Mono(ADP-ribosyl)transferase</fullName>
    </alternativeName>
</protein>
<dbReference type="Pfam" id="PF01129">
    <property type="entry name" value="ART"/>
    <property type="match status" value="1"/>
</dbReference>
<evidence type="ECO:0000256" key="9">
    <source>
        <dbReference type="ARBA" id="ARBA00047597"/>
    </source>
</evidence>